<name>A0A8J2L2K0_9HEXA</name>
<feature type="transmembrane region" description="Helical" evidence="1">
    <location>
        <begin position="150"/>
        <end position="168"/>
    </location>
</feature>
<feature type="transmembrane region" description="Helical" evidence="1">
    <location>
        <begin position="114"/>
        <end position="138"/>
    </location>
</feature>
<sequence>MIFGLYLVEIHEDICSELCMKFYDEASIEFKLAAENDLLFKLQSEEDDEARTPYWFEKFLTISGDSPKTEPKNLKESGNLFFVNSKGSQKLNFSELSEKFKDLKSCFNKYSEIAGIYALMILVSCSAIIVDSVGGLAFKTGYTDERFRNVFGAVFLLLIVAHFGDFMSSKVCGLCVCMNEYLL</sequence>
<accession>A0A8J2L2K0</accession>
<dbReference type="Proteomes" id="UP000708208">
    <property type="component" value="Unassembled WGS sequence"/>
</dbReference>
<proteinExistence type="predicted"/>
<keyword evidence="3" id="KW-1185">Reference proteome</keyword>
<organism evidence="2 3">
    <name type="scientific">Allacma fusca</name>
    <dbReference type="NCBI Taxonomy" id="39272"/>
    <lineage>
        <taxon>Eukaryota</taxon>
        <taxon>Metazoa</taxon>
        <taxon>Ecdysozoa</taxon>
        <taxon>Arthropoda</taxon>
        <taxon>Hexapoda</taxon>
        <taxon>Collembola</taxon>
        <taxon>Symphypleona</taxon>
        <taxon>Sminthuridae</taxon>
        <taxon>Allacma</taxon>
    </lineage>
</organism>
<gene>
    <name evidence="2" type="ORF">AFUS01_LOCUS34399</name>
</gene>
<keyword evidence="1" id="KW-0472">Membrane</keyword>
<dbReference type="AlphaFoldDB" id="A0A8J2L2K0"/>
<evidence type="ECO:0000256" key="1">
    <source>
        <dbReference type="SAM" id="Phobius"/>
    </source>
</evidence>
<evidence type="ECO:0000313" key="2">
    <source>
        <dbReference type="EMBL" id="CAG7824230.1"/>
    </source>
</evidence>
<comment type="caution">
    <text evidence="2">The sequence shown here is derived from an EMBL/GenBank/DDBJ whole genome shotgun (WGS) entry which is preliminary data.</text>
</comment>
<evidence type="ECO:0000313" key="3">
    <source>
        <dbReference type="Proteomes" id="UP000708208"/>
    </source>
</evidence>
<dbReference type="EMBL" id="CAJVCH010532065">
    <property type="protein sequence ID" value="CAG7824230.1"/>
    <property type="molecule type" value="Genomic_DNA"/>
</dbReference>
<keyword evidence="1" id="KW-0812">Transmembrane</keyword>
<keyword evidence="1" id="KW-1133">Transmembrane helix</keyword>
<protein>
    <submittedName>
        <fullName evidence="2">Uncharacterized protein</fullName>
    </submittedName>
</protein>
<reference evidence="2" key="1">
    <citation type="submission" date="2021-06" db="EMBL/GenBank/DDBJ databases">
        <authorList>
            <person name="Hodson N. C."/>
            <person name="Mongue J. A."/>
            <person name="Jaron S. K."/>
        </authorList>
    </citation>
    <scope>NUCLEOTIDE SEQUENCE</scope>
</reference>